<gene>
    <name evidence="2" type="ORF">WH47_09704</name>
</gene>
<dbReference type="Proteomes" id="UP000053825">
    <property type="component" value="Unassembled WGS sequence"/>
</dbReference>
<name>A0A0L7QM53_9HYME</name>
<sequence length="106" mass="11520">MGTVSLDFQSVDTSEKRALLGGSSHAAGSSNEDTEQDDPGADGCFDHRLRGALQSATTEDTQRNGGRFPAENVEARNQILKFACAKGKQNNRKKSGRYKRRVTFAV</sequence>
<accession>A0A0L7QM53</accession>
<proteinExistence type="predicted"/>
<protein>
    <submittedName>
        <fullName evidence="2">Uncharacterized protein</fullName>
    </submittedName>
</protein>
<evidence type="ECO:0000256" key="1">
    <source>
        <dbReference type="SAM" id="MobiDB-lite"/>
    </source>
</evidence>
<feature type="compositionally biased region" description="Low complexity" evidence="1">
    <location>
        <begin position="19"/>
        <end position="30"/>
    </location>
</feature>
<evidence type="ECO:0000313" key="3">
    <source>
        <dbReference type="Proteomes" id="UP000053825"/>
    </source>
</evidence>
<organism evidence="2 3">
    <name type="scientific">Habropoda laboriosa</name>
    <dbReference type="NCBI Taxonomy" id="597456"/>
    <lineage>
        <taxon>Eukaryota</taxon>
        <taxon>Metazoa</taxon>
        <taxon>Ecdysozoa</taxon>
        <taxon>Arthropoda</taxon>
        <taxon>Hexapoda</taxon>
        <taxon>Insecta</taxon>
        <taxon>Pterygota</taxon>
        <taxon>Neoptera</taxon>
        <taxon>Endopterygota</taxon>
        <taxon>Hymenoptera</taxon>
        <taxon>Apocrita</taxon>
        <taxon>Aculeata</taxon>
        <taxon>Apoidea</taxon>
        <taxon>Anthophila</taxon>
        <taxon>Apidae</taxon>
        <taxon>Habropoda</taxon>
    </lineage>
</organism>
<feature type="compositionally biased region" description="Basic residues" evidence="1">
    <location>
        <begin position="89"/>
        <end position="106"/>
    </location>
</feature>
<reference evidence="2 3" key="1">
    <citation type="submission" date="2015-07" db="EMBL/GenBank/DDBJ databases">
        <title>The genome of Habropoda laboriosa.</title>
        <authorList>
            <person name="Pan H."/>
            <person name="Kapheim K."/>
        </authorList>
    </citation>
    <scope>NUCLEOTIDE SEQUENCE [LARGE SCALE GENOMIC DNA]</scope>
    <source>
        <strain evidence="2">0110345459</strain>
    </source>
</reference>
<keyword evidence="3" id="KW-1185">Reference proteome</keyword>
<evidence type="ECO:0000313" key="2">
    <source>
        <dbReference type="EMBL" id="KOC59723.1"/>
    </source>
</evidence>
<feature type="region of interest" description="Disordered" evidence="1">
    <location>
        <begin position="87"/>
        <end position="106"/>
    </location>
</feature>
<dbReference type="AlphaFoldDB" id="A0A0L7QM53"/>
<dbReference type="EMBL" id="KQ414894">
    <property type="protein sequence ID" value="KOC59723.1"/>
    <property type="molecule type" value="Genomic_DNA"/>
</dbReference>
<feature type="compositionally biased region" description="Polar residues" evidence="1">
    <location>
        <begin position="1"/>
        <end position="12"/>
    </location>
</feature>
<feature type="region of interest" description="Disordered" evidence="1">
    <location>
        <begin position="1"/>
        <end position="46"/>
    </location>
</feature>